<dbReference type="Pfam" id="PF13519">
    <property type="entry name" value="VWA_2"/>
    <property type="match status" value="1"/>
</dbReference>
<keyword evidence="5" id="KW-1185">Reference proteome</keyword>
<reference evidence="4 5" key="1">
    <citation type="submission" date="2019-02" db="EMBL/GenBank/DDBJ databases">
        <title>Deep-cultivation of Planctomycetes and their phenomic and genomic characterization uncovers novel biology.</title>
        <authorList>
            <person name="Wiegand S."/>
            <person name="Jogler M."/>
            <person name="Boedeker C."/>
            <person name="Pinto D."/>
            <person name="Vollmers J."/>
            <person name="Rivas-Marin E."/>
            <person name="Kohn T."/>
            <person name="Peeters S.H."/>
            <person name="Heuer A."/>
            <person name="Rast P."/>
            <person name="Oberbeckmann S."/>
            <person name="Bunk B."/>
            <person name="Jeske O."/>
            <person name="Meyerdierks A."/>
            <person name="Storesund J.E."/>
            <person name="Kallscheuer N."/>
            <person name="Luecker S."/>
            <person name="Lage O.M."/>
            <person name="Pohl T."/>
            <person name="Merkel B.J."/>
            <person name="Hornburger P."/>
            <person name="Mueller R.-W."/>
            <person name="Bruemmer F."/>
            <person name="Labrenz M."/>
            <person name="Spormann A.M."/>
            <person name="Op Den Camp H."/>
            <person name="Overmann J."/>
            <person name="Amann R."/>
            <person name="Jetten M.S.M."/>
            <person name="Mascher T."/>
            <person name="Medema M.H."/>
            <person name="Devos D.P."/>
            <person name="Kaster A.-K."/>
            <person name="Ovreas L."/>
            <person name="Rohde M."/>
            <person name="Galperin M.Y."/>
            <person name="Jogler C."/>
        </authorList>
    </citation>
    <scope>NUCLEOTIDE SEQUENCE [LARGE SCALE GENOMIC DNA]</scope>
    <source>
        <strain evidence="4 5">KOR42</strain>
    </source>
</reference>
<dbReference type="InterPro" id="IPR029062">
    <property type="entry name" value="Class_I_gatase-like"/>
</dbReference>
<dbReference type="CDD" id="cd00198">
    <property type="entry name" value="vWFA"/>
    <property type="match status" value="1"/>
</dbReference>
<accession>A0A5C5WRA3</accession>
<dbReference type="EMBL" id="SIHI01000006">
    <property type="protein sequence ID" value="TWT52342.1"/>
    <property type="molecule type" value="Genomic_DNA"/>
</dbReference>
<evidence type="ECO:0000256" key="1">
    <source>
        <dbReference type="SAM" id="MobiDB-lite"/>
    </source>
</evidence>
<dbReference type="AlphaFoldDB" id="A0A5C5WRA3"/>
<dbReference type="Gene3D" id="3.40.50.880">
    <property type="match status" value="2"/>
</dbReference>
<evidence type="ECO:0000313" key="5">
    <source>
        <dbReference type="Proteomes" id="UP000317243"/>
    </source>
</evidence>
<gene>
    <name evidence="4" type="ORF">KOR42_30280</name>
</gene>
<evidence type="ECO:0000256" key="2">
    <source>
        <dbReference type="SAM" id="Phobius"/>
    </source>
</evidence>
<feature type="domain" description="VWFA" evidence="3">
    <location>
        <begin position="111"/>
        <end position="214"/>
    </location>
</feature>
<feature type="transmembrane region" description="Helical" evidence="2">
    <location>
        <begin position="52"/>
        <end position="74"/>
    </location>
</feature>
<evidence type="ECO:0000259" key="3">
    <source>
        <dbReference type="Pfam" id="PF13519"/>
    </source>
</evidence>
<dbReference type="SUPFAM" id="SSF52317">
    <property type="entry name" value="Class I glutamine amidotransferase-like"/>
    <property type="match status" value="1"/>
</dbReference>
<feature type="compositionally biased region" description="Basic and acidic residues" evidence="1">
    <location>
        <begin position="938"/>
        <end position="949"/>
    </location>
</feature>
<dbReference type="InterPro" id="IPR002035">
    <property type="entry name" value="VWF_A"/>
</dbReference>
<dbReference type="PANTHER" id="PTHR37947:SF2">
    <property type="entry name" value="VON WILLEBRAND FACTOR TYPE A"/>
    <property type="match status" value="1"/>
</dbReference>
<dbReference type="RefSeq" id="WP_146510523.1">
    <property type="nucleotide sequence ID" value="NZ_SIHI01000006.1"/>
</dbReference>
<dbReference type="OrthoDB" id="9781333at2"/>
<organism evidence="4 5">
    <name type="scientific">Thalassoglobus neptunius</name>
    <dbReference type="NCBI Taxonomy" id="1938619"/>
    <lineage>
        <taxon>Bacteria</taxon>
        <taxon>Pseudomonadati</taxon>
        <taxon>Planctomycetota</taxon>
        <taxon>Planctomycetia</taxon>
        <taxon>Planctomycetales</taxon>
        <taxon>Planctomycetaceae</taxon>
        <taxon>Thalassoglobus</taxon>
    </lineage>
</organism>
<feature type="transmembrane region" description="Helical" evidence="2">
    <location>
        <begin position="81"/>
        <end position="98"/>
    </location>
</feature>
<keyword evidence="2" id="KW-1133">Transmembrane helix</keyword>
<name>A0A5C5WRA3_9PLAN</name>
<comment type="caution">
    <text evidence="4">The sequence shown here is derived from an EMBL/GenBank/DDBJ whole genome shotgun (WGS) entry which is preliminary data.</text>
</comment>
<evidence type="ECO:0000313" key="4">
    <source>
        <dbReference type="EMBL" id="TWT52342.1"/>
    </source>
</evidence>
<dbReference type="Proteomes" id="UP000317243">
    <property type="component" value="Unassembled WGS sequence"/>
</dbReference>
<sequence>MKVPDLLRRIFPKPRSRVGWRDALPLVVFLILYAVAILTVISFDVFTFTKPLMFGLIAVSVWVWWMATCGWSGLNRWRSTQALIVRLILVGVFVAMLAEPRSVRTTDELSVVYAVDISESIHPDRVTDALTFVARTTSEKPLQDVAGWIAFGSSAAVEVPPIQTNYGSTMSNPEEIRFNSRVDRDATNIENALSLAAAILPEDRRGRIVLISDGSETTGDLKTVLDQLNAREISVDVLPVKYQYDNETWVERLDLPQSVKIGEPYEASVVISSLQAGKGKLIIEENGEPITEDPIEITYEEGKNRIDIPIYLRSPGYYEYEATLIPEDGTDGRDENNRAVGYIYVEGEGKVLIVRDPIRDDDRDYEHLARAIREGERAIEVVDSYRFPRDSLSLLPYDCVIFANVAHDAFDEVQLQALRDAVFNQGTGFLMTGGDNSFGPGGYHRTIVEEVLPVSMDITKKKVLPKGALAIILHTCEFAEGNTWAKRITKQAIKVLGNQDDVGVIAYGPGGEQWVVDMAPASQYEDMVPAINSAVIGDMPAFGPTMQIGFDGLSESDAATKHMIIISDGDPQIPAPSLLNKFISEKISVSTIAIFPHGGIEIETLRNIANATDGRYYFPADPNELPSIFIKEAKTLKRSMIQEKDFTPDVGFPSPVLEGIDGLPPLHGFVLTSLKENALTENILFTIPEDASEEETDPVLAIWRYGLGTTAAFTSSLSNQWARDWVDWNDYTAFVKQLLIRISRVEKTGSLRMWTYNSGGEGVIVVEDFYPEEDFLDVAAKVSGPGGTELSIPLKQVGPRRYQGTFPVNDKGQFQVTAIGKSGEREDRVHGGFIVSYSPEFLKFTSNMSTLQQIKDETSGTELSADSTAEDIYNRRTPKQSSKPIFDWFLIALACLLPLDVAVRRVQLDWSVVKSMLGFGTKKETTQTMGALLQRKKQVGEHLKSERPSKPFQPTGQKSPYLTTEAKRTAEPSKPKSEKPKDVPPKHDESTTSRLLQMKRKRSEDDDTPDQKS</sequence>
<keyword evidence="2" id="KW-0472">Membrane</keyword>
<dbReference type="SUPFAM" id="SSF53300">
    <property type="entry name" value="vWA-like"/>
    <property type="match status" value="2"/>
</dbReference>
<feature type="compositionally biased region" description="Basic and acidic residues" evidence="1">
    <location>
        <begin position="965"/>
        <end position="991"/>
    </location>
</feature>
<dbReference type="Gene3D" id="3.40.50.410">
    <property type="entry name" value="von Willebrand factor, type A domain"/>
    <property type="match status" value="2"/>
</dbReference>
<feature type="compositionally biased region" description="Polar residues" evidence="1">
    <location>
        <begin position="952"/>
        <end position="962"/>
    </location>
</feature>
<feature type="region of interest" description="Disordered" evidence="1">
    <location>
        <begin position="937"/>
        <end position="1013"/>
    </location>
</feature>
<dbReference type="InterPro" id="IPR036465">
    <property type="entry name" value="vWFA_dom_sf"/>
</dbReference>
<feature type="transmembrane region" description="Helical" evidence="2">
    <location>
        <begin position="23"/>
        <end position="46"/>
    </location>
</feature>
<proteinExistence type="predicted"/>
<dbReference type="PANTHER" id="PTHR37947">
    <property type="entry name" value="BLL2462 PROTEIN"/>
    <property type="match status" value="1"/>
</dbReference>
<protein>
    <submittedName>
        <fullName evidence="4">von Willebrand factor type A domain protein</fullName>
    </submittedName>
</protein>
<keyword evidence="2" id="KW-0812">Transmembrane</keyword>